<dbReference type="EMBL" id="CAJVQC010002551">
    <property type="protein sequence ID" value="CAG8513143.1"/>
    <property type="molecule type" value="Genomic_DNA"/>
</dbReference>
<keyword evidence="2" id="KW-1185">Reference proteome</keyword>
<accession>A0ACA9L9G3</accession>
<evidence type="ECO:0000313" key="1">
    <source>
        <dbReference type="EMBL" id="CAG8513143.1"/>
    </source>
</evidence>
<evidence type="ECO:0000313" key="2">
    <source>
        <dbReference type="Proteomes" id="UP000789920"/>
    </source>
</evidence>
<organism evidence="1 2">
    <name type="scientific">Racocetra persica</name>
    <dbReference type="NCBI Taxonomy" id="160502"/>
    <lineage>
        <taxon>Eukaryota</taxon>
        <taxon>Fungi</taxon>
        <taxon>Fungi incertae sedis</taxon>
        <taxon>Mucoromycota</taxon>
        <taxon>Glomeromycotina</taxon>
        <taxon>Glomeromycetes</taxon>
        <taxon>Diversisporales</taxon>
        <taxon>Gigasporaceae</taxon>
        <taxon>Racocetra</taxon>
    </lineage>
</organism>
<reference evidence="1" key="1">
    <citation type="submission" date="2021-06" db="EMBL/GenBank/DDBJ databases">
        <authorList>
            <person name="Kallberg Y."/>
            <person name="Tangrot J."/>
            <person name="Rosling A."/>
        </authorList>
    </citation>
    <scope>NUCLEOTIDE SEQUENCE</scope>
    <source>
        <strain evidence="1">MA461A</strain>
    </source>
</reference>
<protein>
    <submittedName>
        <fullName evidence="1">22768_t:CDS:1</fullName>
    </submittedName>
</protein>
<name>A0ACA9L9G3_9GLOM</name>
<gene>
    <name evidence="1" type="ORF">RPERSI_LOCUS2350</name>
</gene>
<comment type="caution">
    <text evidence="1">The sequence shown here is derived from an EMBL/GenBank/DDBJ whole genome shotgun (WGS) entry which is preliminary data.</text>
</comment>
<sequence length="662" mass="75193">MVVESISIPPLRRTSLKTPITPLTPAEDNPISLKVSKILICPIDDSKTKSALEALSEFYTSNSVVERRNLRGNIEQKAIETNRNFLEIFGKVTEQLAAIESEIKSMNNFCDEISKSLDSANRKTALLLEQSDSLKSQRESCKTRKILIDAFLEKFTLSEKEVATLSSPDSEIGSEFFEALKHLQQIHGDCDALLITENQRAGLEIMEKMNSYQETAFDKLYRWTQTESRSLGRDTQEVPVTLKLALKTLKQRPVLFQSCLEELVYIRRNSIIRTFMDALTRGGPGGTPRPIESHAHDPLRYVGDMLAWIHQTVANEREFLESLFEVKNENDYSNVEGLEKESDDIVIQDLLDRDLDGTCRPLKTRVEQVLGSQPGAITGYRILNLIQFYKITIARILGPNAALSRVLKDITDSATKVFFNTLNMQAEQLLRYRQTPGAELMPPPAVKETVLQLKEIMASYETSLVTATEREDDFRTILDTILDPLFQMCELGANDLLKFDKAIYMINCLHYVQSSLTPYSFTHGRVMSLERQIEDNMEILVDGQYANLLNQSGLGPIVQIMETKDENTPLSLYPNMDTNSLTNTMARLDSFLSLADTDTFKLQGHPQPLVKKVNRRVMKMFVEAYRRISDAIKDPRNRYEFPATILARTVDEVENLLMVDSE</sequence>
<dbReference type="Proteomes" id="UP000789920">
    <property type="component" value="Unassembled WGS sequence"/>
</dbReference>
<proteinExistence type="predicted"/>